<keyword evidence="2" id="KW-1185">Reference proteome</keyword>
<gene>
    <name evidence="1" type="ORF">Mrose_02688</name>
</gene>
<dbReference type="InterPro" id="IPR035958">
    <property type="entry name" value="SecB-like_sf"/>
</dbReference>
<comment type="caution">
    <text evidence="1">The sequence shown here is derived from an EMBL/GenBank/DDBJ whole genome shotgun (WGS) entry which is preliminary data.</text>
</comment>
<protein>
    <submittedName>
        <fullName evidence="1">Uncharacterized protein</fullName>
    </submittedName>
</protein>
<evidence type="ECO:0000313" key="2">
    <source>
        <dbReference type="Proteomes" id="UP000265341"/>
    </source>
</evidence>
<reference evidence="1 2" key="1">
    <citation type="submission" date="2018-08" db="EMBL/GenBank/DDBJ databases">
        <title>Meiothermus roseus NBRC 110900 genome sequencing project.</title>
        <authorList>
            <person name="Da Costa M.S."/>
            <person name="Albuquerque L."/>
            <person name="Raposo P."/>
            <person name="Froufe H.J.C."/>
            <person name="Barroso C.S."/>
            <person name="Egas C."/>
        </authorList>
    </citation>
    <scope>NUCLEOTIDE SEQUENCE [LARGE SCALE GENOMIC DNA]</scope>
    <source>
        <strain evidence="1 2">NBRC 110900</strain>
    </source>
</reference>
<sequence>MSSKAEPNIQLPTPEEYNRFVEGLGLRRVRLIEAHIRALEPMPDPTASEVELEESYTFNPVDGGFEAVGSFRLRIANRETQAEQGVVEVSFGFLYASERNPAAGGFEGYFQVFKEVNLPINMWPFVREFVHNAMSRMDWPPFTLPLRKVGPAPARARSRSRSKARTP</sequence>
<dbReference type="SUPFAM" id="SSF54611">
    <property type="entry name" value="SecB-like"/>
    <property type="match status" value="1"/>
</dbReference>
<dbReference type="EMBL" id="QWLA01000059">
    <property type="protein sequence ID" value="RIH84339.1"/>
    <property type="molecule type" value="Genomic_DNA"/>
</dbReference>
<organism evidence="1 2">
    <name type="scientific">Calidithermus roseus</name>
    <dbReference type="NCBI Taxonomy" id="1644118"/>
    <lineage>
        <taxon>Bacteria</taxon>
        <taxon>Thermotogati</taxon>
        <taxon>Deinococcota</taxon>
        <taxon>Deinococci</taxon>
        <taxon>Thermales</taxon>
        <taxon>Thermaceae</taxon>
        <taxon>Calidithermus</taxon>
    </lineage>
</organism>
<name>A0A399EMR5_9DEIN</name>
<proteinExistence type="predicted"/>
<dbReference type="AlphaFoldDB" id="A0A399EMR5"/>
<accession>A0A399EMR5</accession>
<evidence type="ECO:0000313" key="1">
    <source>
        <dbReference type="EMBL" id="RIH84339.1"/>
    </source>
</evidence>
<dbReference type="Proteomes" id="UP000265341">
    <property type="component" value="Unassembled WGS sequence"/>
</dbReference>